<protein>
    <submittedName>
        <fullName evidence="2">Uncharacterized protein</fullName>
    </submittedName>
</protein>
<proteinExistence type="predicted"/>
<evidence type="ECO:0000313" key="3">
    <source>
        <dbReference type="Proteomes" id="UP000199577"/>
    </source>
</evidence>
<name>A0A1I1E9X9_9SPHI</name>
<keyword evidence="1" id="KW-1133">Transmembrane helix</keyword>
<keyword evidence="3" id="KW-1185">Reference proteome</keyword>
<keyword evidence="1" id="KW-0472">Membrane</keyword>
<dbReference type="AlphaFoldDB" id="A0A1I1E9X9"/>
<dbReference type="Proteomes" id="UP000199577">
    <property type="component" value="Unassembled WGS sequence"/>
</dbReference>
<feature type="transmembrane region" description="Helical" evidence="1">
    <location>
        <begin position="58"/>
        <end position="78"/>
    </location>
</feature>
<gene>
    <name evidence="2" type="ORF">SAMN05421747_101437</name>
</gene>
<evidence type="ECO:0000256" key="1">
    <source>
        <dbReference type="SAM" id="Phobius"/>
    </source>
</evidence>
<reference evidence="2 3" key="1">
    <citation type="submission" date="2016-10" db="EMBL/GenBank/DDBJ databases">
        <authorList>
            <person name="de Groot N.N."/>
        </authorList>
    </citation>
    <scope>NUCLEOTIDE SEQUENCE [LARGE SCALE GENOMIC DNA]</scope>
    <source>
        <strain evidence="2 3">DSM 22900</strain>
    </source>
</reference>
<dbReference type="STRING" id="623281.SAMN05421747_101437"/>
<dbReference type="EMBL" id="FOLL01000001">
    <property type="protein sequence ID" value="SFB83877.1"/>
    <property type="molecule type" value="Genomic_DNA"/>
</dbReference>
<sequence>MYFWLQNETYMATTLEKTPARKTDNNANKTHYYVTLAVAVAIGMAGTFVRFIDDSVLLSAISNILLAVGWFIVFRVVFRIMK</sequence>
<accession>A0A1I1E9X9</accession>
<keyword evidence="1" id="KW-0812">Transmembrane</keyword>
<organism evidence="2 3">
    <name type="scientific">Parapedobacter composti</name>
    <dbReference type="NCBI Taxonomy" id="623281"/>
    <lineage>
        <taxon>Bacteria</taxon>
        <taxon>Pseudomonadati</taxon>
        <taxon>Bacteroidota</taxon>
        <taxon>Sphingobacteriia</taxon>
        <taxon>Sphingobacteriales</taxon>
        <taxon>Sphingobacteriaceae</taxon>
        <taxon>Parapedobacter</taxon>
    </lineage>
</organism>
<evidence type="ECO:0000313" key="2">
    <source>
        <dbReference type="EMBL" id="SFB83877.1"/>
    </source>
</evidence>
<feature type="transmembrane region" description="Helical" evidence="1">
    <location>
        <begin position="31"/>
        <end position="52"/>
    </location>
</feature>